<reference evidence="1" key="1">
    <citation type="submission" date="2020-08" db="EMBL/GenBank/DDBJ databases">
        <title>Multicomponent nature underlies the extraordinary mechanical properties of spider dragline silk.</title>
        <authorList>
            <person name="Kono N."/>
            <person name="Nakamura H."/>
            <person name="Mori M."/>
            <person name="Yoshida Y."/>
            <person name="Ohtoshi R."/>
            <person name="Malay A.D."/>
            <person name="Moran D.A.P."/>
            <person name="Tomita M."/>
            <person name="Numata K."/>
            <person name="Arakawa K."/>
        </authorList>
    </citation>
    <scope>NUCLEOTIDE SEQUENCE</scope>
</reference>
<dbReference type="Proteomes" id="UP000887013">
    <property type="component" value="Unassembled WGS sequence"/>
</dbReference>
<gene>
    <name evidence="1" type="ORF">NPIL_362171</name>
</gene>
<proteinExistence type="predicted"/>
<comment type="caution">
    <text evidence="1">The sequence shown here is derived from an EMBL/GenBank/DDBJ whole genome shotgun (WGS) entry which is preliminary data.</text>
</comment>
<dbReference type="OrthoDB" id="6429882at2759"/>
<keyword evidence="2" id="KW-1185">Reference proteome</keyword>
<name>A0A8X6MY49_NEPPI</name>
<protein>
    <recommendedName>
        <fullName evidence="3">Peptidase A2 domain-containing protein</fullName>
    </recommendedName>
</protein>
<evidence type="ECO:0000313" key="2">
    <source>
        <dbReference type="Proteomes" id="UP000887013"/>
    </source>
</evidence>
<dbReference type="EMBL" id="BMAW01003446">
    <property type="protein sequence ID" value="GFS83643.1"/>
    <property type="molecule type" value="Genomic_DNA"/>
</dbReference>
<dbReference type="AlphaFoldDB" id="A0A8X6MY49"/>
<accession>A0A8X6MY49</accession>
<sequence>MSHEDSAVAINIASVSGESTTLMAGEYGDIVQPNGEISKSKYLIDTGDDISVVPLTMRSKHPIPASLQLIAANGTVISTYG</sequence>
<evidence type="ECO:0008006" key="3">
    <source>
        <dbReference type="Google" id="ProtNLM"/>
    </source>
</evidence>
<evidence type="ECO:0000313" key="1">
    <source>
        <dbReference type="EMBL" id="GFS83643.1"/>
    </source>
</evidence>
<organism evidence="1 2">
    <name type="scientific">Nephila pilipes</name>
    <name type="common">Giant wood spider</name>
    <name type="synonym">Nephila maculata</name>
    <dbReference type="NCBI Taxonomy" id="299642"/>
    <lineage>
        <taxon>Eukaryota</taxon>
        <taxon>Metazoa</taxon>
        <taxon>Ecdysozoa</taxon>
        <taxon>Arthropoda</taxon>
        <taxon>Chelicerata</taxon>
        <taxon>Arachnida</taxon>
        <taxon>Araneae</taxon>
        <taxon>Araneomorphae</taxon>
        <taxon>Entelegynae</taxon>
        <taxon>Araneoidea</taxon>
        <taxon>Nephilidae</taxon>
        <taxon>Nephila</taxon>
    </lineage>
</organism>